<proteinExistence type="predicted"/>
<evidence type="ECO:0000256" key="1">
    <source>
        <dbReference type="SAM" id="MobiDB-lite"/>
    </source>
</evidence>
<gene>
    <name evidence="2" type="ORF">G6F64_014141</name>
</gene>
<evidence type="ECO:0000313" key="2">
    <source>
        <dbReference type="EMBL" id="KAG1287435.1"/>
    </source>
</evidence>
<keyword evidence="3" id="KW-1185">Reference proteome</keyword>
<organism evidence="2 3">
    <name type="scientific">Rhizopus oryzae</name>
    <name type="common">Mucormycosis agent</name>
    <name type="synonym">Rhizopus arrhizus var. delemar</name>
    <dbReference type="NCBI Taxonomy" id="64495"/>
    <lineage>
        <taxon>Eukaryota</taxon>
        <taxon>Fungi</taxon>
        <taxon>Fungi incertae sedis</taxon>
        <taxon>Mucoromycota</taxon>
        <taxon>Mucoromycotina</taxon>
        <taxon>Mucoromycetes</taxon>
        <taxon>Mucorales</taxon>
        <taxon>Mucorineae</taxon>
        <taxon>Rhizopodaceae</taxon>
        <taxon>Rhizopus</taxon>
    </lineage>
</organism>
<dbReference type="Proteomes" id="UP000716291">
    <property type="component" value="Unassembled WGS sequence"/>
</dbReference>
<sequence>MFSFHNEGPSSVPGIDTTHHHPLGNAPSDNEIQEILLFLQDGYRRMVQYVKVDRPQKWNEMQNLVNSVDAVSTSLDLVSPESRQALFALIQEHRSVGRQIEAQIVRNDQNLERFRQYIVGQRRINETEQ</sequence>
<reference evidence="2" key="1">
    <citation type="journal article" date="2020" name="Microb. Genom.">
        <title>Genetic diversity of clinical and environmental Mucorales isolates obtained from an investigation of mucormycosis cases among solid organ transplant recipients.</title>
        <authorList>
            <person name="Nguyen M.H."/>
            <person name="Kaul D."/>
            <person name="Muto C."/>
            <person name="Cheng S.J."/>
            <person name="Richter R.A."/>
            <person name="Bruno V.M."/>
            <person name="Liu G."/>
            <person name="Beyhan S."/>
            <person name="Sundermann A.J."/>
            <person name="Mounaud S."/>
            <person name="Pasculle A.W."/>
            <person name="Nierman W.C."/>
            <person name="Driscoll E."/>
            <person name="Cumbie R."/>
            <person name="Clancy C.J."/>
            <person name="Dupont C.L."/>
        </authorList>
    </citation>
    <scope>NUCLEOTIDE SEQUENCE</scope>
    <source>
        <strain evidence="2">GL11</strain>
    </source>
</reference>
<protein>
    <submittedName>
        <fullName evidence="2">Uncharacterized protein</fullName>
    </submittedName>
</protein>
<dbReference type="EMBL" id="JAANQT010007379">
    <property type="protein sequence ID" value="KAG1287435.1"/>
    <property type="molecule type" value="Genomic_DNA"/>
</dbReference>
<comment type="caution">
    <text evidence="2">The sequence shown here is derived from an EMBL/GenBank/DDBJ whole genome shotgun (WGS) entry which is preliminary data.</text>
</comment>
<feature type="region of interest" description="Disordered" evidence="1">
    <location>
        <begin position="1"/>
        <end position="27"/>
    </location>
</feature>
<name>A0A9P6WTZ5_RHIOR</name>
<evidence type="ECO:0000313" key="3">
    <source>
        <dbReference type="Proteomes" id="UP000716291"/>
    </source>
</evidence>
<dbReference type="AlphaFoldDB" id="A0A9P6WTZ5"/>
<accession>A0A9P6WTZ5</accession>